<dbReference type="InterPro" id="IPR031311">
    <property type="entry name" value="CHIT_BIND_RR_consensus"/>
</dbReference>
<dbReference type="PANTHER" id="PTHR12236">
    <property type="entry name" value="STRUCTURAL CONTITUENT OF CUTICLE"/>
    <property type="match status" value="1"/>
</dbReference>
<organism evidence="1 2">
    <name type="scientific">Phlebotomus papatasi</name>
    <name type="common">Sandfly</name>
    <dbReference type="NCBI Taxonomy" id="29031"/>
    <lineage>
        <taxon>Eukaryota</taxon>
        <taxon>Metazoa</taxon>
        <taxon>Ecdysozoa</taxon>
        <taxon>Arthropoda</taxon>
        <taxon>Hexapoda</taxon>
        <taxon>Insecta</taxon>
        <taxon>Pterygota</taxon>
        <taxon>Neoptera</taxon>
        <taxon>Endopterygota</taxon>
        <taxon>Diptera</taxon>
        <taxon>Nematocera</taxon>
        <taxon>Psychodoidea</taxon>
        <taxon>Psychodidae</taxon>
        <taxon>Phlebotomus</taxon>
        <taxon>Phlebotomus</taxon>
    </lineage>
</organism>
<dbReference type="PRINTS" id="PR00947">
    <property type="entry name" value="CUTICLE"/>
</dbReference>
<dbReference type="VEuPathDB" id="VectorBase:PPAI009744"/>
<keyword evidence="2" id="KW-1185">Reference proteome</keyword>
<dbReference type="PROSITE" id="PS00233">
    <property type="entry name" value="CHIT_BIND_RR_1"/>
    <property type="match status" value="1"/>
</dbReference>
<dbReference type="GO" id="GO:0042302">
    <property type="term" value="F:structural constituent of cuticle"/>
    <property type="evidence" value="ECO:0007669"/>
    <property type="project" value="UniProtKB-UniRule"/>
</dbReference>
<dbReference type="PROSITE" id="PS51155">
    <property type="entry name" value="CHIT_BIND_RR_2"/>
    <property type="match status" value="1"/>
</dbReference>
<evidence type="ECO:0000313" key="1">
    <source>
        <dbReference type="EnsemblMetazoa" id="PPAI009744-PA"/>
    </source>
</evidence>
<dbReference type="Pfam" id="PF00379">
    <property type="entry name" value="Chitin_bind_4"/>
    <property type="match status" value="1"/>
</dbReference>
<dbReference type="GO" id="GO:0031012">
    <property type="term" value="C:extracellular matrix"/>
    <property type="evidence" value="ECO:0007669"/>
    <property type="project" value="TreeGrafter"/>
</dbReference>
<reference evidence="1" key="1">
    <citation type="submission" date="2022-08" db="UniProtKB">
        <authorList>
            <consortium name="EnsemblMetazoa"/>
        </authorList>
    </citation>
    <scope>IDENTIFICATION</scope>
    <source>
        <strain evidence="1">Israel</strain>
    </source>
</reference>
<dbReference type="InterPro" id="IPR000618">
    <property type="entry name" value="Insect_cuticle"/>
</dbReference>
<dbReference type="GO" id="GO:0005615">
    <property type="term" value="C:extracellular space"/>
    <property type="evidence" value="ECO:0007669"/>
    <property type="project" value="TreeGrafter"/>
</dbReference>
<dbReference type="EnsemblMetazoa" id="PPAI009744-RA">
    <property type="protein sequence ID" value="PPAI009744-PA"/>
    <property type="gene ID" value="PPAI009744"/>
</dbReference>
<dbReference type="AlphaFoldDB" id="A0A1B0GQG4"/>
<proteinExistence type="predicted"/>
<dbReference type="InterPro" id="IPR051217">
    <property type="entry name" value="Insect_Cuticle_Struc_Prot"/>
</dbReference>
<sequence>MVLGYPGYDSGYHYGGEEQGHEVSYESDYGHLASERVSLDGHHDYGHGHEDELVDYYAPPKYAFKYGVNDFHTGDVKSQHETRDGDVVKGQYSLVEPDGSVRTVDYTADKHNGFNAVVHTTKALHDHHNII</sequence>
<protein>
    <recommendedName>
        <fullName evidence="3">Cuticle protein 19</fullName>
    </recommendedName>
</protein>
<dbReference type="VEuPathDB" id="VectorBase:PPAPM1_002303"/>
<accession>A0A1B0GQG4</accession>
<dbReference type="Proteomes" id="UP000092462">
    <property type="component" value="Unassembled WGS sequence"/>
</dbReference>
<dbReference type="PANTHER" id="PTHR12236:SF14">
    <property type="entry name" value="CUTICULAR PROTEIN 66CB"/>
    <property type="match status" value="1"/>
</dbReference>
<dbReference type="EMBL" id="AJVK01017084">
    <property type="status" value="NOT_ANNOTATED_CDS"/>
    <property type="molecule type" value="Genomic_DNA"/>
</dbReference>
<evidence type="ECO:0008006" key="3">
    <source>
        <dbReference type="Google" id="ProtNLM"/>
    </source>
</evidence>
<evidence type="ECO:0000313" key="2">
    <source>
        <dbReference type="Proteomes" id="UP000092462"/>
    </source>
</evidence>
<name>A0A1B0GQG4_PHLPP</name>